<organism evidence="1 2">
    <name type="scientific">Gracilariopsis chorda</name>
    <dbReference type="NCBI Taxonomy" id="448386"/>
    <lineage>
        <taxon>Eukaryota</taxon>
        <taxon>Rhodophyta</taxon>
        <taxon>Florideophyceae</taxon>
        <taxon>Rhodymeniophycidae</taxon>
        <taxon>Gracilariales</taxon>
        <taxon>Gracilariaceae</taxon>
        <taxon>Gracilariopsis</taxon>
    </lineage>
</organism>
<reference evidence="1 2" key="1">
    <citation type="journal article" date="2018" name="Mol. Biol. Evol.">
        <title>Analysis of the draft genome of the red seaweed Gracilariopsis chorda provides insights into genome size evolution in Rhodophyta.</title>
        <authorList>
            <person name="Lee J."/>
            <person name="Yang E.C."/>
            <person name="Graf L."/>
            <person name="Yang J.H."/>
            <person name="Qiu H."/>
            <person name="Zel Zion U."/>
            <person name="Chan C.X."/>
            <person name="Stephens T.G."/>
            <person name="Weber A.P.M."/>
            <person name="Boo G.H."/>
            <person name="Boo S.M."/>
            <person name="Kim K.M."/>
            <person name="Shin Y."/>
            <person name="Jung M."/>
            <person name="Lee S.J."/>
            <person name="Yim H.S."/>
            <person name="Lee J.H."/>
            <person name="Bhattacharya D."/>
            <person name="Yoon H.S."/>
        </authorList>
    </citation>
    <scope>NUCLEOTIDE SEQUENCE [LARGE SCALE GENOMIC DNA]</scope>
    <source>
        <strain evidence="1 2">SKKU-2015</strain>
        <tissue evidence="1">Whole body</tissue>
    </source>
</reference>
<dbReference type="EMBL" id="NBIV01000139">
    <property type="protein sequence ID" value="PXF43074.1"/>
    <property type="molecule type" value="Genomic_DNA"/>
</dbReference>
<dbReference type="Proteomes" id="UP000247409">
    <property type="component" value="Unassembled WGS sequence"/>
</dbReference>
<sequence>MVLERKYAIEEAITFSVRNTLEAEGMWRKLKDAVPSANLTDDSAKELLSELTSLAASKAIEKVMQWAHGHDLSTHWEALDRSDMITPALMEITNESTT</sequence>
<evidence type="ECO:0000313" key="1">
    <source>
        <dbReference type="EMBL" id="PXF43074.1"/>
    </source>
</evidence>
<keyword evidence="2" id="KW-1185">Reference proteome</keyword>
<gene>
    <name evidence="1" type="ORF">BWQ96_07221</name>
</gene>
<accession>A0A2V3ILW0</accession>
<comment type="caution">
    <text evidence="1">The sequence shown here is derived from an EMBL/GenBank/DDBJ whole genome shotgun (WGS) entry which is preliminary data.</text>
</comment>
<dbReference type="AlphaFoldDB" id="A0A2V3ILW0"/>
<evidence type="ECO:0000313" key="2">
    <source>
        <dbReference type="Proteomes" id="UP000247409"/>
    </source>
</evidence>
<proteinExistence type="predicted"/>
<protein>
    <submittedName>
        <fullName evidence="1">Uncharacterized protein</fullName>
    </submittedName>
</protein>
<dbReference type="OrthoDB" id="12038at2759"/>
<name>A0A2V3ILW0_9FLOR</name>